<evidence type="ECO:0000256" key="1">
    <source>
        <dbReference type="ARBA" id="ARBA00023125"/>
    </source>
</evidence>
<evidence type="ECO:0000313" key="3">
    <source>
        <dbReference type="EMBL" id="AEJ44413.1"/>
    </source>
</evidence>
<feature type="domain" description="HTH cro/C1-type" evidence="2">
    <location>
        <begin position="7"/>
        <end position="61"/>
    </location>
</feature>
<dbReference type="CDD" id="cd00093">
    <property type="entry name" value="HTH_XRE"/>
    <property type="match status" value="1"/>
</dbReference>
<keyword evidence="1" id="KW-0238">DNA-binding</keyword>
<dbReference type="Pfam" id="PF01381">
    <property type="entry name" value="HTH_3"/>
    <property type="match status" value="1"/>
</dbReference>
<dbReference type="OrthoDB" id="5190137at2"/>
<evidence type="ECO:0000313" key="4">
    <source>
        <dbReference type="Proteomes" id="UP000000292"/>
    </source>
</evidence>
<dbReference type="GO" id="GO:0003677">
    <property type="term" value="F:DNA binding"/>
    <property type="evidence" value="ECO:0007669"/>
    <property type="project" value="UniProtKB-KW"/>
</dbReference>
<dbReference type="PANTHER" id="PTHR46558:SF11">
    <property type="entry name" value="HTH-TYPE TRANSCRIPTIONAL REGULATOR XRE"/>
    <property type="match status" value="1"/>
</dbReference>
<protein>
    <submittedName>
        <fullName evidence="3">XRE family transcriptional regulator</fullName>
    </submittedName>
</protein>
<dbReference type="EMBL" id="CP002902">
    <property type="protein sequence ID" value="AEJ44413.1"/>
    <property type="molecule type" value="Genomic_DNA"/>
</dbReference>
<dbReference type="KEGG" id="aad:TC41_2515"/>
<dbReference type="AlphaFoldDB" id="F8IHE0"/>
<dbReference type="HOGENOM" id="CLU_066192_62_4_9"/>
<dbReference type="InterPro" id="IPR010982">
    <property type="entry name" value="Lambda_DNA-bd_dom_sf"/>
</dbReference>
<dbReference type="PROSITE" id="PS50943">
    <property type="entry name" value="HTH_CROC1"/>
    <property type="match status" value="1"/>
</dbReference>
<reference evidence="4" key="2">
    <citation type="submission" date="2011-06" db="EMBL/GenBank/DDBJ databases">
        <title>The complete genome sequence of Alicyclobacillus acidocaldarius sp. Tc-4-1.</title>
        <authorList>
            <person name="Chen Y."/>
            <person name="He Y."/>
            <person name="Dong Z."/>
            <person name="Hu S."/>
        </authorList>
    </citation>
    <scope>NUCLEOTIDE SEQUENCE [LARGE SCALE GENOMIC DNA]</scope>
    <source>
        <strain evidence="4">Tc-4-1</strain>
    </source>
</reference>
<dbReference type="InterPro" id="IPR001387">
    <property type="entry name" value="Cro/C1-type_HTH"/>
</dbReference>
<proteinExistence type="predicted"/>
<gene>
    <name evidence="3" type="ordered locus">TC41_2515</name>
</gene>
<dbReference type="eggNOG" id="COG1476">
    <property type="taxonomic scope" value="Bacteria"/>
</dbReference>
<dbReference type="STRING" id="1048834.TC41_2515"/>
<accession>F8IHE0</accession>
<sequence length="82" mass="9245">MLLGERLRFLRKERNLRRDDVAAAIGVTPRLITFYETGDKTPSLEAAMKLADFFNVSLDYLVGRTDDPTPPTRSSSSSERDP</sequence>
<dbReference type="PANTHER" id="PTHR46558">
    <property type="entry name" value="TRACRIPTIONAL REGULATORY PROTEIN-RELATED-RELATED"/>
    <property type="match status" value="1"/>
</dbReference>
<evidence type="ECO:0000259" key="2">
    <source>
        <dbReference type="PROSITE" id="PS50943"/>
    </source>
</evidence>
<dbReference type="RefSeq" id="WP_014465245.1">
    <property type="nucleotide sequence ID" value="NC_017167.1"/>
</dbReference>
<reference evidence="3 4" key="1">
    <citation type="journal article" date="2011" name="J. Bacteriol.">
        <title>Complete Genome Sequence of Alicyclobacillus acidocaldarius Strain Tc-4-1.</title>
        <authorList>
            <person name="Chen Y."/>
            <person name="He Y."/>
            <person name="Zhang B."/>
            <person name="Yang J."/>
            <person name="Li W."/>
            <person name="Dong Z."/>
            <person name="Hu S."/>
        </authorList>
    </citation>
    <scope>NUCLEOTIDE SEQUENCE [LARGE SCALE GENOMIC DNA]</scope>
    <source>
        <strain evidence="3 4">Tc-4-1</strain>
    </source>
</reference>
<dbReference type="Proteomes" id="UP000000292">
    <property type="component" value="Chromosome"/>
</dbReference>
<organism evidence="3 4">
    <name type="scientific">Alicyclobacillus acidocaldarius (strain Tc-4-1)</name>
    <name type="common">Bacillus acidocaldarius</name>
    <dbReference type="NCBI Taxonomy" id="1048834"/>
    <lineage>
        <taxon>Bacteria</taxon>
        <taxon>Bacillati</taxon>
        <taxon>Bacillota</taxon>
        <taxon>Bacilli</taxon>
        <taxon>Bacillales</taxon>
        <taxon>Alicyclobacillaceae</taxon>
        <taxon>Alicyclobacillus</taxon>
    </lineage>
</organism>
<dbReference type="Gene3D" id="1.10.260.40">
    <property type="entry name" value="lambda repressor-like DNA-binding domains"/>
    <property type="match status" value="1"/>
</dbReference>
<name>F8IHE0_ALIAT</name>
<dbReference type="SMART" id="SM00530">
    <property type="entry name" value="HTH_XRE"/>
    <property type="match status" value="1"/>
</dbReference>
<dbReference type="SUPFAM" id="SSF47413">
    <property type="entry name" value="lambda repressor-like DNA-binding domains"/>
    <property type="match status" value="1"/>
</dbReference>